<dbReference type="Gene3D" id="3.30.429.10">
    <property type="entry name" value="Macrophage Migration Inhibitory Factor"/>
    <property type="match status" value="1"/>
</dbReference>
<evidence type="ECO:0000256" key="9">
    <source>
        <dbReference type="ARBA" id="ARBA00041631"/>
    </source>
</evidence>
<evidence type="ECO:0000256" key="5">
    <source>
        <dbReference type="ARBA" id="ARBA00036735"/>
    </source>
</evidence>
<comment type="catalytic activity">
    <reaction evidence="5">
        <text>3-phenylpyruvate = enol-phenylpyruvate</text>
        <dbReference type="Rhea" id="RHEA:17097"/>
        <dbReference type="ChEBI" id="CHEBI:16815"/>
        <dbReference type="ChEBI" id="CHEBI:18005"/>
        <dbReference type="EC" id="5.3.2.1"/>
    </reaction>
</comment>
<evidence type="ECO:0000256" key="8">
    <source>
        <dbReference type="ARBA" id="ARBA00039086"/>
    </source>
</evidence>
<dbReference type="InterPro" id="IPR001398">
    <property type="entry name" value="Macrophage_inhib_fac"/>
</dbReference>
<organism evidence="12 13">
    <name type="scientific">Ruminococcus gauvreauii</name>
    <dbReference type="NCBI Taxonomy" id="438033"/>
    <lineage>
        <taxon>Bacteria</taxon>
        <taxon>Bacillati</taxon>
        <taxon>Bacillota</taxon>
        <taxon>Clostridia</taxon>
        <taxon>Eubacteriales</taxon>
        <taxon>Oscillospiraceae</taxon>
        <taxon>Ruminococcus</taxon>
    </lineage>
</organism>
<evidence type="ECO:0000256" key="4">
    <source>
        <dbReference type="ARBA" id="ARBA00023235"/>
    </source>
</evidence>
<accession>A0ABY5VFY4</accession>
<evidence type="ECO:0000256" key="1">
    <source>
        <dbReference type="ARBA" id="ARBA00004613"/>
    </source>
</evidence>
<keyword evidence="2" id="KW-0202">Cytokine</keyword>
<keyword evidence="3" id="KW-0964">Secreted</keyword>
<dbReference type="Pfam" id="PF01187">
    <property type="entry name" value="MIF"/>
    <property type="match status" value="1"/>
</dbReference>
<dbReference type="EMBL" id="CP102290">
    <property type="protein sequence ID" value="UWP59470.1"/>
    <property type="molecule type" value="Genomic_DNA"/>
</dbReference>
<evidence type="ECO:0000256" key="3">
    <source>
        <dbReference type="ARBA" id="ARBA00022525"/>
    </source>
</evidence>
<comment type="subcellular location">
    <subcellularLocation>
        <location evidence="1">Secreted</location>
    </subcellularLocation>
</comment>
<dbReference type="SUPFAM" id="SSF55331">
    <property type="entry name" value="Tautomerase/MIF"/>
    <property type="match status" value="1"/>
</dbReference>
<protein>
    <recommendedName>
        <fullName evidence="11">L-dopachrome isomerase</fullName>
        <ecNumber evidence="8">5.3.2.1</ecNumber>
        <ecNumber evidence="7">5.3.3.12</ecNumber>
    </recommendedName>
    <alternativeName>
        <fullName evidence="9">L-dopachrome tautomerase</fullName>
    </alternativeName>
    <alternativeName>
        <fullName evidence="10">Phenylpyruvate tautomerase</fullName>
    </alternativeName>
</protein>
<comment type="catalytic activity">
    <reaction evidence="6">
        <text>L-dopachrome = 5,6-dihydroxyindole-2-carboxylate</text>
        <dbReference type="Rhea" id="RHEA:13041"/>
        <dbReference type="ChEBI" id="CHEBI:16875"/>
        <dbReference type="ChEBI" id="CHEBI:57509"/>
        <dbReference type="EC" id="5.3.3.12"/>
    </reaction>
</comment>
<evidence type="ECO:0000313" key="13">
    <source>
        <dbReference type="Proteomes" id="UP001060164"/>
    </source>
</evidence>
<gene>
    <name evidence="12" type="ORF">NQ502_19270</name>
</gene>
<evidence type="ECO:0000256" key="11">
    <source>
        <dbReference type="ARBA" id="ARBA00042730"/>
    </source>
</evidence>
<evidence type="ECO:0000313" key="12">
    <source>
        <dbReference type="EMBL" id="UWP59470.1"/>
    </source>
</evidence>
<keyword evidence="4" id="KW-0413">Isomerase</keyword>
<proteinExistence type="predicted"/>
<dbReference type="Proteomes" id="UP001060164">
    <property type="component" value="Chromosome"/>
</dbReference>
<sequence length="114" mass="13171">MPYIKTNVSVSVTEEQEESVKNRLGQIITQIPGKSEEFLMIELEDNCRLYFGGNQDGPTAYVKVEVFGSLSDEYSLMLTKDICGMLEEELQIPRNRVYVNYESFIQWGWNGKNF</sequence>
<keyword evidence="13" id="KW-1185">Reference proteome</keyword>
<dbReference type="PANTHER" id="PTHR11954">
    <property type="entry name" value="D-DOPACHROME DECARBOXYLASE"/>
    <property type="match status" value="1"/>
</dbReference>
<evidence type="ECO:0000256" key="2">
    <source>
        <dbReference type="ARBA" id="ARBA00022514"/>
    </source>
</evidence>
<evidence type="ECO:0000256" key="10">
    <source>
        <dbReference type="ARBA" id="ARBA00041912"/>
    </source>
</evidence>
<dbReference type="InterPro" id="IPR014347">
    <property type="entry name" value="Tautomerase/MIF_sf"/>
</dbReference>
<reference evidence="12" key="1">
    <citation type="journal article" date="2022" name="Cell">
        <title>Design, construction, and in vivo augmentation of a complex gut microbiome.</title>
        <authorList>
            <person name="Cheng A.G."/>
            <person name="Ho P.Y."/>
            <person name="Aranda-Diaz A."/>
            <person name="Jain S."/>
            <person name="Yu F.B."/>
            <person name="Meng X."/>
            <person name="Wang M."/>
            <person name="Iakiviak M."/>
            <person name="Nagashima K."/>
            <person name="Zhao A."/>
            <person name="Murugkar P."/>
            <person name="Patil A."/>
            <person name="Atabakhsh K."/>
            <person name="Weakley A."/>
            <person name="Yan J."/>
            <person name="Brumbaugh A.R."/>
            <person name="Higginbottom S."/>
            <person name="Dimas A."/>
            <person name="Shiver A.L."/>
            <person name="Deutschbauer A."/>
            <person name="Neff N."/>
            <person name="Sonnenburg J.L."/>
            <person name="Huang K.C."/>
            <person name="Fischbach M.A."/>
        </authorList>
    </citation>
    <scope>NUCLEOTIDE SEQUENCE</scope>
    <source>
        <strain evidence="12">DSM 19829</strain>
    </source>
</reference>
<dbReference type="EC" id="5.3.3.12" evidence="7"/>
<evidence type="ECO:0000256" key="6">
    <source>
        <dbReference type="ARBA" id="ARBA00036823"/>
    </source>
</evidence>
<dbReference type="EC" id="5.3.2.1" evidence="8"/>
<dbReference type="PANTHER" id="PTHR11954:SF6">
    <property type="entry name" value="MACROPHAGE MIGRATION INHIBITORY FACTOR"/>
    <property type="match status" value="1"/>
</dbReference>
<name>A0ABY5VFY4_9FIRM</name>
<dbReference type="RefSeq" id="WP_028527929.1">
    <property type="nucleotide sequence ID" value="NZ_CABLBR010000005.1"/>
</dbReference>
<evidence type="ECO:0000256" key="7">
    <source>
        <dbReference type="ARBA" id="ARBA00038932"/>
    </source>
</evidence>